<dbReference type="GO" id="GO:0005886">
    <property type="term" value="C:plasma membrane"/>
    <property type="evidence" value="ECO:0007669"/>
    <property type="project" value="UniProtKB-SubCell"/>
</dbReference>
<reference evidence="7 8" key="1">
    <citation type="submission" date="2019-05" db="EMBL/GenBank/DDBJ databases">
        <authorList>
            <person name="Lee S.D."/>
        </authorList>
    </citation>
    <scope>NUCLEOTIDE SEQUENCE [LARGE SCALE GENOMIC DNA]</scope>
    <source>
        <strain evidence="7 8">GH2-6</strain>
    </source>
</reference>
<dbReference type="InterPro" id="IPR013563">
    <property type="entry name" value="Oligopep_ABC_C"/>
</dbReference>
<dbReference type="GO" id="GO:0055085">
    <property type="term" value="P:transmembrane transport"/>
    <property type="evidence" value="ECO:0007669"/>
    <property type="project" value="UniProtKB-ARBA"/>
</dbReference>
<dbReference type="PROSITE" id="PS50893">
    <property type="entry name" value="ABC_TRANSPORTER_2"/>
    <property type="match status" value="1"/>
</dbReference>
<dbReference type="CDD" id="cd03257">
    <property type="entry name" value="ABC_NikE_OppD_transporters"/>
    <property type="match status" value="1"/>
</dbReference>
<accession>A0A5C4JSP0</accession>
<comment type="caution">
    <text evidence="7">The sequence shown here is derived from an EMBL/GenBank/DDBJ whole genome shotgun (WGS) entry which is preliminary data.</text>
</comment>
<dbReference type="Proteomes" id="UP000307874">
    <property type="component" value="Unassembled WGS sequence"/>
</dbReference>
<dbReference type="InterPro" id="IPR003593">
    <property type="entry name" value="AAA+_ATPase"/>
</dbReference>
<gene>
    <name evidence="7" type="ORF">FF124_07530</name>
</gene>
<evidence type="ECO:0000313" key="8">
    <source>
        <dbReference type="Proteomes" id="UP000307874"/>
    </source>
</evidence>
<dbReference type="GO" id="GO:0016887">
    <property type="term" value="F:ATP hydrolysis activity"/>
    <property type="evidence" value="ECO:0007669"/>
    <property type="project" value="InterPro"/>
</dbReference>
<dbReference type="InterPro" id="IPR050319">
    <property type="entry name" value="ABC_transp_ATP-bind"/>
</dbReference>
<feature type="domain" description="ABC transporter" evidence="6">
    <location>
        <begin position="5"/>
        <end position="255"/>
    </location>
</feature>
<evidence type="ECO:0000256" key="3">
    <source>
        <dbReference type="ARBA" id="ARBA00022448"/>
    </source>
</evidence>
<dbReference type="InterPro" id="IPR017871">
    <property type="entry name" value="ABC_transporter-like_CS"/>
</dbReference>
<name>A0A5C4JSP0_9HYPH</name>
<evidence type="ECO:0000256" key="5">
    <source>
        <dbReference type="ARBA" id="ARBA00022840"/>
    </source>
</evidence>
<keyword evidence="4" id="KW-0547">Nucleotide-binding</keyword>
<dbReference type="EMBL" id="VCLB01000004">
    <property type="protein sequence ID" value="TNB48181.1"/>
    <property type="molecule type" value="Genomic_DNA"/>
</dbReference>
<dbReference type="AlphaFoldDB" id="A0A5C4JSP0"/>
<dbReference type="GO" id="GO:0015833">
    <property type="term" value="P:peptide transport"/>
    <property type="evidence" value="ECO:0007669"/>
    <property type="project" value="InterPro"/>
</dbReference>
<dbReference type="PROSITE" id="PS00211">
    <property type="entry name" value="ABC_TRANSPORTER_1"/>
    <property type="match status" value="1"/>
</dbReference>
<organism evidence="7 8">
    <name type="scientific">Martelella lutilitoris</name>
    <dbReference type="NCBI Taxonomy" id="2583532"/>
    <lineage>
        <taxon>Bacteria</taxon>
        <taxon>Pseudomonadati</taxon>
        <taxon>Pseudomonadota</taxon>
        <taxon>Alphaproteobacteria</taxon>
        <taxon>Hyphomicrobiales</taxon>
        <taxon>Aurantimonadaceae</taxon>
        <taxon>Martelella</taxon>
    </lineage>
</organism>
<dbReference type="SMART" id="SM00382">
    <property type="entry name" value="AAA"/>
    <property type="match status" value="1"/>
</dbReference>
<sequence length="325" mass="35330">MNVQLRLEGVSKAYDLGKIGLFGKPRLLHAVNGVDLDIRKGETLGLVGESGCGKSTLARLIMHLEKPTEGAITFDGEDLNAVSSSRLHAARRRFQMVFQDPYASLNARMTARVILAEALKNYRYGSPAEIGARVEAVAFACGLSSYHLDKHPHELSGGQCQRIGIARAIALDPEMIVADEPVSALDVSIQAQIINLILKLQKEMGLTLVFVSHDLSVVAHIADRVAVMYLGRIVELAPVHDLFTGSAHPYTRLLLSAVPRPAPVASRGRQLKGELPSPLNPPKGCHFRPRCPFATEKCLEKPPLRSVGTERLAACHYAEKVMGNP</sequence>
<dbReference type="InterPro" id="IPR003439">
    <property type="entry name" value="ABC_transporter-like_ATP-bd"/>
</dbReference>
<evidence type="ECO:0000313" key="7">
    <source>
        <dbReference type="EMBL" id="TNB48181.1"/>
    </source>
</evidence>
<keyword evidence="8" id="KW-1185">Reference proteome</keyword>
<reference evidence="7 8" key="2">
    <citation type="submission" date="2019-06" db="EMBL/GenBank/DDBJ databases">
        <title>Martelella lutilitoris sp. nov., isolated from a tidal mudflat.</title>
        <authorList>
            <person name="Kim Y.-J."/>
        </authorList>
    </citation>
    <scope>NUCLEOTIDE SEQUENCE [LARGE SCALE GENOMIC DNA]</scope>
    <source>
        <strain evidence="7 8">GH2-6</strain>
    </source>
</reference>
<dbReference type="Gene3D" id="3.40.50.300">
    <property type="entry name" value="P-loop containing nucleotide triphosphate hydrolases"/>
    <property type="match status" value="1"/>
</dbReference>
<keyword evidence="5 7" id="KW-0067">ATP-binding</keyword>
<dbReference type="FunFam" id="3.40.50.300:FF:000016">
    <property type="entry name" value="Oligopeptide ABC transporter ATP-binding component"/>
    <property type="match status" value="1"/>
</dbReference>
<dbReference type="Pfam" id="PF00005">
    <property type="entry name" value="ABC_tran"/>
    <property type="match status" value="1"/>
</dbReference>
<evidence type="ECO:0000256" key="2">
    <source>
        <dbReference type="ARBA" id="ARBA00005417"/>
    </source>
</evidence>
<dbReference type="SUPFAM" id="SSF52540">
    <property type="entry name" value="P-loop containing nucleoside triphosphate hydrolases"/>
    <property type="match status" value="1"/>
</dbReference>
<dbReference type="InterPro" id="IPR027417">
    <property type="entry name" value="P-loop_NTPase"/>
</dbReference>
<comment type="subcellular location">
    <subcellularLocation>
        <location evidence="1">Cell inner membrane</location>
        <topology evidence="1">Peripheral membrane protein</topology>
    </subcellularLocation>
</comment>
<dbReference type="GO" id="GO:0005524">
    <property type="term" value="F:ATP binding"/>
    <property type="evidence" value="ECO:0007669"/>
    <property type="project" value="UniProtKB-KW"/>
</dbReference>
<proteinExistence type="inferred from homology"/>
<evidence type="ECO:0000259" key="6">
    <source>
        <dbReference type="PROSITE" id="PS50893"/>
    </source>
</evidence>
<dbReference type="OrthoDB" id="8456289at2"/>
<dbReference type="Pfam" id="PF08352">
    <property type="entry name" value="oligo_HPY"/>
    <property type="match status" value="1"/>
</dbReference>
<evidence type="ECO:0000256" key="1">
    <source>
        <dbReference type="ARBA" id="ARBA00004417"/>
    </source>
</evidence>
<dbReference type="RefSeq" id="WP_138747889.1">
    <property type="nucleotide sequence ID" value="NZ_VCLB01000004.1"/>
</dbReference>
<dbReference type="NCBIfam" id="TIGR01727">
    <property type="entry name" value="oligo_HPY"/>
    <property type="match status" value="1"/>
</dbReference>
<dbReference type="PANTHER" id="PTHR43776">
    <property type="entry name" value="TRANSPORT ATP-BINDING PROTEIN"/>
    <property type="match status" value="1"/>
</dbReference>
<evidence type="ECO:0000256" key="4">
    <source>
        <dbReference type="ARBA" id="ARBA00022741"/>
    </source>
</evidence>
<keyword evidence="3" id="KW-0813">Transport</keyword>
<dbReference type="PANTHER" id="PTHR43776:SF7">
    <property type="entry name" value="D,D-DIPEPTIDE TRANSPORT ATP-BINDING PROTEIN DDPF-RELATED"/>
    <property type="match status" value="1"/>
</dbReference>
<protein>
    <submittedName>
        <fullName evidence="7">ATP-binding cassette domain-containing protein</fullName>
    </submittedName>
</protein>
<comment type="similarity">
    <text evidence="2">Belongs to the ABC transporter superfamily.</text>
</comment>